<accession>A0A4S8JEY0</accession>
<evidence type="ECO:0000313" key="2">
    <source>
        <dbReference type="EMBL" id="THU59724.1"/>
    </source>
</evidence>
<evidence type="ECO:0000256" key="1">
    <source>
        <dbReference type="SAM" id="MobiDB-lite"/>
    </source>
</evidence>
<keyword evidence="3" id="KW-1185">Reference proteome</keyword>
<sequence>MVGKAISTAPPEDGQVVAMDMGTVRSQWGNRGGGRGYRGGDCSGGDALPHPRMGRWLLWKLHESWFLVVAMDMGAVRSQWGNRGGGRGDIEVVTVVEEMVGKAISTAPPEDGPAVAMDMGAVRSQWGNRGGGRGYRGGDCSGGDGWEGD</sequence>
<dbReference type="AlphaFoldDB" id="A0A4S8JEY0"/>
<feature type="region of interest" description="Disordered" evidence="1">
    <location>
        <begin position="128"/>
        <end position="149"/>
    </location>
</feature>
<evidence type="ECO:0000313" key="3">
    <source>
        <dbReference type="Proteomes" id="UP000317650"/>
    </source>
</evidence>
<comment type="caution">
    <text evidence="2">The sequence shown here is derived from an EMBL/GenBank/DDBJ whole genome shotgun (WGS) entry which is preliminary data.</text>
</comment>
<proteinExistence type="predicted"/>
<protein>
    <submittedName>
        <fullName evidence="2">Uncharacterized protein</fullName>
    </submittedName>
</protein>
<organism evidence="2 3">
    <name type="scientific">Musa balbisiana</name>
    <name type="common">Banana</name>
    <dbReference type="NCBI Taxonomy" id="52838"/>
    <lineage>
        <taxon>Eukaryota</taxon>
        <taxon>Viridiplantae</taxon>
        <taxon>Streptophyta</taxon>
        <taxon>Embryophyta</taxon>
        <taxon>Tracheophyta</taxon>
        <taxon>Spermatophyta</taxon>
        <taxon>Magnoliopsida</taxon>
        <taxon>Liliopsida</taxon>
        <taxon>Zingiberales</taxon>
        <taxon>Musaceae</taxon>
        <taxon>Musa</taxon>
    </lineage>
</organism>
<dbReference type="Proteomes" id="UP000317650">
    <property type="component" value="Chromosome 7"/>
</dbReference>
<name>A0A4S8JEY0_MUSBA</name>
<dbReference type="EMBL" id="PYDT01000005">
    <property type="protein sequence ID" value="THU59724.1"/>
    <property type="molecule type" value="Genomic_DNA"/>
</dbReference>
<reference evidence="2 3" key="1">
    <citation type="journal article" date="2019" name="Nat. Plants">
        <title>Genome sequencing of Musa balbisiana reveals subgenome evolution and function divergence in polyploid bananas.</title>
        <authorList>
            <person name="Yao X."/>
        </authorList>
    </citation>
    <scope>NUCLEOTIDE SEQUENCE [LARGE SCALE GENOMIC DNA]</scope>
    <source>
        <strain evidence="3">cv. DH-PKW</strain>
        <tissue evidence="2">Leaves</tissue>
    </source>
</reference>
<gene>
    <name evidence="2" type="ORF">C4D60_Mb07t05080</name>
</gene>